<dbReference type="Gene3D" id="3.40.50.300">
    <property type="entry name" value="P-loop containing nucleotide triphosphate hydrolases"/>
    <property type="match status" value="1"/>
</dbReference>
<comment type="caution">
    <text evidence="1">The sequence shown here is derived from an EMBL/GenBank/DDBJ whole genome shotgun (WGS) entry which is preliminary data.</text>
</comment>
<organism evidence="1 2">
    <name type="scientific">Dendronalium phyllosphericum CENA369</name>
    <dbReference type="NCBI Taxonomy" id="1725256"/>
    <lineage>
        <taxon>Bacteria</taxon>
        <taxon>Bacillati</taxon>
        <taxon>Cyanobacteriota</taxon>
        <taxon>Cyanophyceae</taxon>
        <taxon>Nostocales</taxon>
        <taxon>Nostocaceae</taxon>
        <taxon>Dendronalium</taxon>
        <taxon>Dendronalium phyllosphericum</taxon>
    </lineage>
</organism>
<dbReference type="EMBL" id="JAECZA010000204">
    <property type="protein sequence ID" value="MBH8575749.1"/>
    <property type="molecule type" value="Genomic_DNA"/>
</dbReference>
<dbReference type="InterPro" id="IPR027417">
    <property type="entry name" value="P-loop_NTPase"/>
</dbReference>
<reference evidence="1 2" key="1">
    <citation type="journal article" date="2021" name="Int. J. Syst. Evol. Microbiol.">
        <title>Amazonocrinis nigriterrae gen. nov., sp. nov., Atlanticothrix silvestris gen. nov., sp. nov. and Dendronalium phyllosphericum gen. nov., sp. nov., nostocacean cyanobacteria from Brazilian environments.</title>
        <authorList>
            <person name="Alvarenga D.O."/>
            <person name="Andreote A.P.D."/>
            <person name="Branco L.H.Z."/>
            <person name="Delbaje E."/>
            <person name="Cruz R.B."/>
            <person name="Varani A.M."/>
            <person name="Fiore M.F."/>
        </authorList>
    </citation>
    <scope>NUCLEOTIDE SEQUENCE [LARGE SCALE GENOMIC DNA]</scope>
    <source>
        <strain evidence="1 2">CENA369</strain>
    </source>
</reference>
<gene>
    <name evidence="1" type="ORF">I8752_22630</name>
</gene>
<proteinExistence type="predicted"/>
<sequence length="405" mass="44770">MGSDLVEVKSPSSPTPARTTTGLWVELHLPDGNTLLKYCAWGVGRLCFSVSLFGVNITRNAFKLGIWLCDGFETGVKRLLKVYDALPYAGTPMTQVIEASAAVIEEPLEIITNIISAIEGKQVMIIGEMGTGKSTIAQYLAYTVGGRVRVYECEGTPTDWQGLEVIGKGEDWGAIELGMAEDLEDLSNQLKLRTERGDGALAGTERVIIAEEYPELVSKVLSSGEWLERHARRGRKAKRFTVLLSQYDRVAAWGLDGKSDLADAFYRIRLGKKALAHAKSLKNEQLINWLKQDQSHCLLDDQPLKLPPYREMKSAALRGGSTIVQPYYDNAIHPEKSAKNAVKTAPGADYSDSFSDENRLLWRMIQRFGEGKSDSAIVTEVLGFTGKRYGEGMTLLERLRKEFGG</sequence>
<evidence type="ECO:0000313" key="2">
    <source>
        <dbReference type="Proteomes" id="UP000662314"/>
    </source>
</evidence>
<evidence type="ECO:0000313" key="1">
    <source>
        <dbReference type="EMBL" id="MBH8575749.1"/>
    </source>
</evidence>
<dbReference type="Proteomes" id="UP000662314">
    <property type="component" value="Unassembled WGS sequence"/>
</dbReference>
<keyword evidence="2" id="KW-1185">Reference proteome</keyword>
<protein>
    <submittedName>
        <fullName evidence="1">Uncharacterized protein</fullName>
    </submittedName>
</protein>
<dbReference type="AlphaFoldDB" id="A0A8J7LH89"/>
<accession>A0A8J7LH89</accession>
<dbReference type="SUPFAM" id="SSF52540">
    <property type="entry name" value="P-loop containing nucleoside triphosphate hydrolases"/>
    <property type="match status" value="2"/>
</dbReference>
<name>A0A8J7LH89_9NOST</name>
<dbReference type="RefSeq" id="WP_214434510.1">
    <property type="nucleotide sequence ID" value="NZ_CAWPUQ010000123.1"/>
</dbReference>